<dbReference type="InterPro" id="IPR009015">
    <property type="entry name" value="Fucose_isomerase_N/cen_sf"/>
</dbReference>
<dbReference type="SUPFAM" id="SSF53743">
    <property type="entry name" value="FucI/AraA N-terminal and middle domains"/>
    <property type="match status" value="1"/>
</dbReference>
<reference evidence="3" key="1">
    <citation type="submission" date="2021-11" db="EMBL/GenBank/DDBJ databases">
        <title>A Novel Adlercreutzia Species, isolated from a Allomyrina dichotoma larva feces.</title>
        <authorList>
            <person name="Suh M.K."/>
        </authorList>
    </citation>
    <scope>NUCLEOTIDE SEQUENCE</scope>
    <source>
        <strain evidence="3">JBNU-10</strain>
    </source>
</reference>
<proteinExistence type="predicted"/>
<dbReference type="PANTHER" id="PTHR36120:SF2">
    <property type="entry name" value="FUCOSE ISOMERASE"/>
    <property type="match status" value="1"/>
</dbReference>
<keyword evidence="2" id="KW-0119">Carbohydrate metabolism</keyword>
<dbReference type="Proteomes" id="UP001430755">
    <property type="component" value="Unassembled WGS sequence"/>
</dbReference>
<keyword evidence="1" id="KW-0413">Isomerase</keyword>
<keyword evidence="4" id="KW-1185">Reference proteome</keyword>
<organism evidence="3 4">
    <name type="scientific">Adlercreutzia faecimuris</name>
    <dbReference type="NCBI Taxonomy" id="2897341"/>
    <lineage>
        <taxon>Bacteria</taxon>
        <taxon>Bacillati</taxon>
        <taxon>Actinomycetota</taxon>
        <taxon>Coriobacteriia</taxon>
        <taxon>Eggerthellales</taxon>
        <taxon>Eggerthellaceae</taxon>
        <taxon>Adlercreutzia</taxon>
    </lineage>
</organism>
<dbReference type="EMBL" id="JAJMLW010000003">
    <property type="protein sequence ID" value="MCI2242277.1"/>
    <property type="molecule type" value="Genomic_DNA"/>
</dbReference>
<sequence>MEPISKTQDIKLNIKPVIFGLIHEYVFEGPCRFGRGDELTSDFDEARTAQIAAGWDEALRAELGSLDFVNVMAPYVSKRDETFPLTDDLIADLCADKEEVDLYAVTYYPFGIDFALQLALATKKPVAVMLTGSATGTATVATLRAHGCECLGWVSWDEARDDVRALLARKVMENLRILALVRHNSTTSISAPDSFIDHGAVTDKMGIRFTYLNMHEFLDQTRENDPTANPTLPGRREGNITAEEAREIQEMTDELVQGALEADMPAENVYKSLRAHYLTRKLLAATGCNGFTAPCPDMCATRRLNQEQFTMCLNHSLNNEEGICSACEYDVSALVSMQLLSALSRTAPYMGNTMIIKYDSDSPVSAPKSLAKHEEAFAAFTRAIEGRGGIVCTYHSTPNRKMRGIAGEATDYALRPFAMDGRWGATIRHDFAQDAGQVVTVARFDPTCRKLFVARGTIVSGAGYHDENCSEGVYYAVNDIAAFNQGSITTGNHQALVYGDVFDAAVRYGELAGFEVLTCA</sequence>
<evidence type="ECO:0000256" key="2">
    <source>
        <dbReference type="ARBA" id="ARBA00023277"/>
    </source>
</evidence>
<dbReference type="PANTHER" id="PTHR36120">
    <property type="entry name" value="FUCOSE ISOMERASE"/>
    <property type="match status" value="1"/>
</dbReference>
<comment type="caution">
    <text evidence="3">The sequence shown here is derived from an EMBL/GenBank/DDBJ whole genome shotgun (WGS) entry which is preliminary data.</text>
</comment>
<accession>A0ABS9WHC8</accession>
<evidence type="ECO:0000313" key="3">
    <source>
        <dbReference type="EMBL" id="MCI2242277.1"/>
    </source>
</evidence>
<gene>
    <name evidence="3" type="ORF">LPT13_07940</name>
</gene>
<protein>
    <recommendedName>
        <fullName evidence="5">Fucose isomerase</fullName>
    </recommendedName>
</protein>
<evidence type="ECO:0008006" key="5">
    <source>
        <dbReference type="Google" id="ProtNLM"/>
    </source>
</evidence>
<evidence type="ECO:0000313" key="4">
    <source>
        <dbReference type="Proteomes" id="UP001430755"/>
    </source>
</evidence>
<name>A0ABS9WHC8_9ACTN</name>
<evidence type="ECO:0000256" key="1">
    <source>
        <dbReference type="ARBA" id="ARBA00023235"/>
    </source>
</evidence>
<dbReference type="RefSeq" id="WP_242165374.1">
    <property type="nucleotide sequence ID" value="NZ_JAJMLW010000003.1"/>
</dbReference>